<gene>
    <name evidence="3" type="ORF">IAA61_08495</name>
</gene>
<dbReference type="Pfam" id="PF00436">
    <property type="entry name" value="SSB"/>
    <property type="match status" value="1"/>
</dbReference>
<comment type="caution">
    <text evidence="3">The sequence shown here is derived from an EMBL/GenBank/DDBJ whole genome shotgun (WGS) entry which is preliminary data.</text>
</comment>
<name>A0A9D1MCN4_9FIRM</name>
<dbReference type="PROSITE" id="PS50935">
    <property type="entry name" value="SSB"/>
    <property type="match status" value="1"/>
</dbReference>
<reference evidence="3" key="1">
    <citation type="submission" date="2020-10" db="EMBL/GenBank/DDBJ databases">
        <authorList>
            <person name="Gilroy R."/>
        </authorList>
    </citation>
    <scope>NUCLEOTIDE SEQUENCE</scope>
    <source>
        <strain evidence="3">USAMLcec3-3695</strain>
    </source>
</reference>
<dbReference type="Gene3D" id="2.40.50.140">
    <property type="entry name" value="Nucleic acid-binding proteins"/>
    <property type="match status" value="2"/>
</dbReference>
<evidence type="ECO:0000313" key="4">
    <source>
        <dbReference type="Proteomes" id="UP000824109"/>
    </source>
</evidence>
<proteinExistence type="predicted"/>
<reference evidence="3" key="2">
    <citation type="journal article" date="2021" name="PeerJ">
        <title>Extensive microbial diversity within the chicken gut microbiome revealed by metagenomics and culture.</title>
        <authorList>
            <person name="Gilroy R."/>
            <person name="Ravi A."/>
            <person name="Getino M."/>
            <person name="Pursley I."/>
            <person name="Horton D.L."/>
            <person name="Alikhan N.F."/>
            <person name="Baker D."/>
            <person name="Gharbi K."/>
            <person name="Hall N."/>
            <person name="Watson M."/>
            <person name="Adriaenssens E.M."/>
            <person name="Foster-Nyarko E."/>
            <person name="Jarju S."/>
            <person name="Secka A."/>
            <person name="Antonio M."/>
            <person name="Oren A."/>
            <person name="Chaudhuri R.R."/>
            <person name="La Ragione R."/>
            <person name="Hildebrand F."/>
            <person name="Pallen M.J."/>
        </authorList>
    </citation>
    <scope>NUCLEOTIDE SEQUENCE</scope>
    <source>
        <strain evidence="3">USAMLcec3-3695</strain>
    </source>
</reference>
<dbReference type="NCBIfam" id="NF004476">
    <property type="entry name" value="PRK05813.1"/>
    <property type="match status" value="1"/>
</dbReference>
<evidence type="ECO:0000313" key="3">
    <source>
        <dbReference type="EMBL" id="HIU57826.1"/>
    </source>
</evidence>
<accession>A0A9D1MCN4</accession>
<organism evidence="3 4">
    <name type="scientific">Candidatus Ornithomonoglobus merdipullorum</name>
    <dbReference type="NCBI Taxonomy" id="2840895"/>
    <lineage>
        <taxon>Bacteria</taxon>
        <taxon>Bacillati</taxon>
        <taxon>Bacillota</taxon>
        <taxon>Clostridia</taxon>
        <taxon>Candidatus Ornithomonoglobus</taxon>
    </lineage>
</organism>
<dbReference type="InterPro" id="IPR012340">
    <property type="entry name" value="NA-bd_OB-fold"/>
</dbReference>
<dbReference type="InterPro" id="IPR000424">
    <property type="entry name" value="Primosome_PriB/ssb"/>
</dbReference>
<dbReference type="EMBL" id="DVNB01000087">
    <property type="protein sequence ID" value="HIU57826.1"/>
    <property type="molecule type" value="Genomic_DNA"/>
</dbReference>
<keyword evidence="1 2" id="KW-0238">DNA-binding</keyword>
<dbReference type="Proteomes" id="UP000824109">
    <property type="component" value="Unassembled WGS sequence"/>
</dbReference>
<sequence length="220" mass="25116">MDNTNNLAEVTGVIAGKFEFNHEIYAEKFYTFTLRIPRLSGTDDSVRIMVSERLLAGESFKEGDKVDIEGQFRSYNSYEPGGENRLVLTIFAKDIRKSTGAHGHNPNMLYLNGFVCKEPVYRTTPFGREITDLLIAVNRSYNKSDYIPVIAWGRNARFANTFSVGDNVKVWGRIQSRNYQKRLSEDEVVTKTAYEVSVNRLELAERSDREKNGSRLAHTQ</sequence>
<dbReference type="AlphaFoldDB" id="A0A9D1MCN4"/>
<evidence type="ECO:0000256" key="1">
    <source>
        <dbReference type="ARBA" id="ARBA00023125"/>
    </source>
</evidence>
<dbReference type="SUPFAM" id="SSF50249">
    <property type="entry name" value="Nucleic acid-binding proteins"/>
    <property type="match status" value="1"/>
</dbReference>
<evidence type="ECO:0000256" key="2">
    <source>
        <dbReference type="PROSITE-ProRule" id="PRU00252"/>
    </source>
</evidence>
<protein>
    <submittedName>
        <fullName evidence="3">Single-stranded DNA-binding protein</fullName>
    </submittedName>
</protein>
<dbReference type="GO" id="GO:0003697">
    <property type="term" value="F:single-stranded DNA binding"/>
    <property type="evidence" value="ECO:0007669"/>
    <property type="project" value="InterPro"/>
</dbReference>
<dbReference type="CDD" id="cd04496">
    <property type="entry name" value="SSB_OBF"/>
    <property type="match status" value="1"/>
</dbReference>